<organism evidence="1 2">
    <name type="scientific">Pristionchus mayeri</name>
    <dbReference type="NCBI Taxonomy" id="1317129"/>
    <lineage>
        <taxon>Eukaryota</taxon>
        <taxon>Metazoa</taxon>
        <taxon>Ecdysozoa</taxon>
        <taxon>Nematoda</taxon>
        <taxon>Chromadorea</taxon>
        <taxon>Rhabditida</taxon>
        <taxon>Rhabditina</taxon>
        <taxon>Diplogasteromorpha</taxon>
        <taxon>Diplogasteroidea</taxon>
        <taxon>Neodiplogasteridae</taxon>
        <taxon>Pristionchus</taxon>
    </lineage>
</organism>
<name>A0AAN5CRP4_9BILA</name>
<reference evidence="2" key="1">
    <citation type="submission" date="2022-10" db="EMBL/GenBank/DDBJ databases">
        <title>Genome assembly of Pristionchus species.</title>
        <authorList>
            <person name="Yoshida K."/>
            <person name="Sommer R.J."/>
        </authorList>
    </citation>
    <scope>NUCLEOTIDE SEQUENCE [LARGE SCALE GENOMIC DNA]</scope>
    <source>
        <strain evidence="2">RS5460</strain>
    </source>
</reference>
<feature type="non-terminal residue" evidence="1">
    <location>
        <position position="1"/>
    </location>
</feature>
<feature type="non-terminal residue" evidence="1">
    <location>
        <position position="116"/>
    </location>
</feature>
<sequence length="116" mass="13484">IRSFHQISHPNSRRKAQLRLGGIFSLRFAGNRKARHTSFRGRTNCVHPHCAPRGIRSEFVHLIDFPNLLTDHALVTFDLCFRWYITVYYCCGLIKWMIIAEGVAVYLVNGLFLHEI</sequence>
<dbReference type="AlphaFoldDB" id="A0AAN5CRP4"/>
<evidence type="ECO:0000313" key="2">
    <source>
        <dbReference type="Proteomes" id="UP001328107"/>
    </source>
</evidence>
<protein>
    <submittedName>
        <fullName evidence="1">Uncharacterized protein</fullName>
    </submittedName>
</protein>
<gene>
    <name evidence="1" type="ORF">PMAYCL1PPCAC_19568</name>
</gene>
<comment type="caution">
    <text evidence="1">The sequence shown here is derived from an EMBL/GenBank/DDBJ whole genome shotgun (WGS) entry which is preliminary data.</text>
</comment>
<proteinExistence type="predicted"/>
<dbReference type="Proteomes" id="UP001328107">
    <property type="component" value="Unassembled WGS sequence"/>
</dbReference>
<dbReference type="EMBL" id="BTRK01000004">
    <property type="protein sequence ID" value="GMR49373.1"/>
    <property type="molecule type" value="Genomic_DNA"/>
</dbReference>
<evidence type="ECO:0000313" key="1">
    <source>
        <dbReference type="EMBL" id="GMR49373.1"/>
    </source>
</evidence>
<keyword evidence="2" id="KW-1185">Reference proteome</keyword>
<accession>A0AAN5CRP4</accession>